<evidence type="ECO:0000313" key="1">
    <source>
        <dbReference type="EMBL" id="EPS31688.1"/>
    </source>
</evidence>
<dbReference type="AlphaFoldDB" id="S8AZ22"/>
<proteinExistence type="predicted"/>
<dbReference type="OrthoDB" id="4360135at2759"/>
<keyword evidence="2" id="KW-1185">Reference proteome</keyword>
<dbReference type="HOGENOM" id="CLU_1741054_0_0_1"/>
<gene>
    <name evidence="1" type="ORF">PDE_06645</name>
</gene>
<evidence type="ECO:0000313" key="2">
    <source>
        <dbReference type="Proteomes" id="UP000019376"/>
    </source>
</evidence>
<dbReference type="EMBL" id="KB644414">
    <property type="protein sequence ID" value="EPS31688.1"/>
    <property type="molecule type" value="Genomic_DNA"/>
</dbReference>
<protein>
    <submittedName>
        <fullName evidence="1">Uncharacterized protein</fullName>
    </submittedName>
</protein>
<organism evidence="1 2">
    <name type="scientific">Penicillium oxalicum (strain 114-2 / CGMCC 5302)</name>
    <name type="common">Penicillium decumbens</name>
    <dbReference type="NCBI Taxonomy" id="933388"/>
    <lineage>
        <taxon>Eukaryota</taxon>
        <taxon>Fungi</taxon>
        <taxon>Dikarya</taxon>
        <taxon>Ascomycota</taxon>
        <taxon>Pezizomycotina</taxon>
        <taxon>Eurotiomycetes</taxon>
        <taxon>Eurotiomycetidae</taxon>
        <taxon>Eurotiales</taxon>
        <taxon>Aspergillaceae</taxon>
        <taxon>Penicillium</taxon>
    </lineage>
</organism>
<sequence length="152" mass="16770">MEPDSFPLIFLRRAVAMALAVTACRQLRPFYPAVTSVTQTNLLTVTADSMIGVVISTSTLFCAWHISGSTTESSAITATTLVLCRTILAGLMLVLAICGDTWLQKATTACVVVACWGLGWKVTTAEQRDTYWQFLKQGFFLKMLELWQKSNH</sequence>
<name>S8AZ22_PENO1</name>
<dbReference type="eggNOG" id="ENOG502RPN0">
    <property type="taxonomic scope" value="Eukaryota"/>
</dbReference>
<reference evidence="1 2" key="1">
    <citation type="journal article" date="2013" name="PLoS ONE">
        <title>Genomic and secretomic analyses reveal unique features of the lignocellulolytic enzyme system of Penicillium decumbens.</title>
        <authorList>
            <person name="Liu G."/>
            <person name="Zhang L."/>
            <person name="Wei X."/>
            <person name="Zou G."/>
            <person name="Qin Y."/>
            <person name="Ma L."/>
            <person name="Li J."/>
            <person name="Zheng H."/>
            <person name="Wang S."/>
            <person name="Wang C."/>
            <person name="Xun L."/>
            <person name="Zhao G.-P."/>
            <person name="Zhou Z."/>
            <person name="Qu Y."/>
        </authorList>
    </citation>
    <scope>NUCLEOTIDE SEQUENCE [LARGE SCALE GENOMIC DNA]</scope>
    <source>
        <strain evidence="2">114-2 / CGMCC 5302</strain>
    </source>
</reference>
<accession>S8AZ22</accession>
<dbReference type="Proteomes" id="UP000019376">
    <property type="component" value="Unassembled WGS sequence"/>
</dbReference>